<reference evidence="2" key="2">
    <citation type="submission" date="2021-02" db="EMBL/GenBank/DDBJ databases">
        <authorList>
            <person name="Kimball J.A."/>
            <person name="Haas M.W."/>
            <person name="Macchietto M."/>
            <person name="Kono T."/>
            <person name="Duquette J."/>
            <person name="Shao M."/>
        </authorList>
    </citation>
    <scope>NUCLEOTIDE SEQUENCE</scope>
    <source>
        <tissue evidence="2">Fresh leaf tissue</tissue>
    </source>
</reference>
<feature type="compositionally biased region" description="Basic residues" evidence="1">
    <location>
        <begin position="34"/>
        <end position="48"/>
    </location>
</feature>
<evidence type="ECO:0000256" key="1">
    <source>
        <dbReference type="SAM" id="MobiDB-lite"/>
    </source>
</evidence>
<proteinExistence type="predicted"/>
<feature type="compositionally biased region" description="Polar residues" evidence="1">
    <location>
        <begin position="9"/>
        <end position="26"/>
    </location>
</feature>
<dbReference type="Proteomes" id="UP000729402">
    <property type="component" value="Unassembled WGS sequence"/>
</dbReference>
<sequence>MGTKKVGRTSLTDITNHVKKGTQQAPCDNEARKREARNRKQREYRSRKKAQETSIQRDGMTKLESSPCTSSIDQQSPYGQGYSTDLRASMVLQTNELTLSGSILSPYGTGISTVLQASSVEDKENHYQCETIDWLHRNDNYVKRHKDTHVVDDTRAV</sequence>
<keyword evidence="3" id="KW-1185">Reference proteome</keyword>
<protein>
    <submittedName>
        <fullName evidence="2">Uncharacterized protein</fullName>
    </submittedName>
</protein>
<evidence type="ECO:0000313" key="2">
    <source>
        <dbReference type="EMBL" id="KAG8100275.1"/>
    </source>
</evidence>
<accession>A0A8J5X2F3</accession>
<organism evidence="2 3">
    <name type="scientific">Zizania palustris</name>
    <name type="common">Northern wild rice</name>
    <dbReference type="NCBI Taxonomy" id="103762"/>
    <lineage>
        <taxon>Eukaryota</taxon>
        <taxon>Viridiplantae</taxon>
        <taxon>Streptophyta</taxon>
        <taxon>Embryophyta</taxon>
        <taxon>Tracheophyta</taxon>
        <taxon>Spermatophyta</taxon>
        <taxon>Magnoliopsida</taxon>
        <taxon>Liliopsida</taxon>
        <taxon>Poales</taxon>
        <taxon>Poaceae</taxon>
        <taxon>BOP clade</taxon>
        <taxon>Oryzoideae</taxon>
        <taxon>Oryzeae</taxon>
        <taxon>Zizaniinae</taxon>
        <taxon>Zizania</taxon>
    </lineage>
</organism>
<feature type="compositionally biased region" description="Polar residues" evidence="1">
    <location>
        <begin position="63"/>
        <end position="82"/>
    </location>
</feature>
<name>A0A8J5X2F3_ZIZPA</name>
<evidence type="ECO:0000313" key="3">
    <source>
        <dbReference type="Proteomes" id="UP000729402"/>
    </source>
</evidence>
<dbReference type="OrthoDB" id="722026at2759"/>
<feature type="region of interest" description="Disordered" evidence="1">
    <location>
        <begin position="1"/>
        <end position="82"/>
    </location>
</feature>
<comment type="caution">
    <text evidence="2">The sequence shown here is derived from an EMBL/GenBank/DDBJ whole genome shotgun (WGS) entry which is preliminary data.</text>
</comment>
<reference evidence="2" key="1">
    <citation type="journal article" date="2021" name="bioRxiv">
        <title>Whole Genome Assembly and Annotation of Northern Wild Rice, Zizania palustris L., Supports a Whole Genome Duplication in the Zizania Genus.</title>
        <authorList>
            <person name="Haas M."/>
            <person name="Kono T."/>
            <person name="Macchietto M."/>
            <person name="Millas R."/>
            <person name="McGilp L."/>
            <person name="Shao M."/>
            <person name="Duquette J."/>
            <person name="Hirsch C.N."/>
            <person name="Kimball J."/>
        </authorList>
    </citation>
    <scope>NUCLEOTIDE SEQUENCE</scope>
    <source>
        <tissue evidence="2">Fresh leaf tissue</tissue>
    </source>
</reference>
<gene>
    <name evidence="2" type="ORF">GUJ93_ZPchr0013g37891</name>
</gene>
<dbReference type="EMBL" id="JAAALK010000079">
    <property type="protein sequence ID" value="KAG8100275.1"/>
    <property type="molecule type" value="Genomic_DNA"/>
</dbReference>
<dbReference type="AlphaFoldDB" id="A0A8J5X2F3"/>